<reference evidence="1" key="1">
    <citation type="journal article" date="2015" name="Nature">
        <title>Complex archaea that bridge the gap between prokaryotes and eukaryotes.</title>
        <authorList>
            <person name="Spang A."/>
            <person name="Saw J.H."/>
            <person name="Jorgensen S.L."/>
            <person name="Zaremba-Niedzwiedzka K."/>
            <person name="Martijn J."/>
            <person name="Lind A.E."/>
            <person name="van Eijk R."/>
            <person name="Schleper C."/>
            <person name="Guy L."/>
            <person name="Ettema T.J."/>
        </authorList>
    </citation>
    <scope>NUCLEOTIDE SEQUENCE</scope>
</reference>
<comment type="caution">
    <text evidence="1">The sequence shown here is derived from an EMBL/GenBank/DDBJ whole genome shotgun (WGS) entry which is preliminary data.</text>
</comment>
<name>A0A0F9BFE8_9ZZZZ</name>
<feature type="non-terminal residue" evidence="1">
    <location>
        <position position="1"/>
    </location>
</feature>
<organism evidence="1">
    <name type="scientific">marine sediment metagenome</name>
    <dbReference type="NCBI Taxonomy" id="412755"/>
    <lineage>
        <taxon>unclassified sequences</taxon>
        <taxon>metagenomes</taxon>
        <taxon>ecological metagenomes</taxon>
    </lineage>
</organism>
<dbReference type="AlphaFoldDB" id="A0A0F9BFE8"/>
<gene>
    <name evidence="1" type="ORF">LCGC14_2453420</name>
</gene>
<sequence>LYMMDEVEHRESAFQELLKRVTNSYNLRYIIRFFESHKERAWQELVRLGPTSYDLGYIISFTESLKSKASRLLKQIEILKEGRRAKAIS</sequence>
<protein>
    <submittedName>
        <fullName evidence="1">Uncharacterized protein</fullName>
    </submittedName>
</protein>
<proteinExistence type="predicted"/>
<evidence type="ECO:0000313" key="1">
    <source>
        <dbReference type="EMBL" id="KKL20644.1"/>
    </source>
</evidence>
<dbReference type="EMBL" id="LAZR01038021">
    <property type="protein sequence ID" value="KKL20644.1"/>
    <property type="molecule type" value="Genomic_DNA"/>
</dbReference>
<accession>A0A0F9BFE8</accession>